<feature type="compositionally biased region" description="Basic and acidic residues" evidence="1">
    <location>
        <begin position="813"/>
        <end position="822"/>
    </location>
</feature>
<dbReference type="PATRIC" id="fig|927704.6.peg.1359"/>
<dbReference type="InterPro" id="IPR051162">
    <property type="entry name" value="T4SS_component"/>
</dbReference>
<dbReference type="PANTHER" id="PTHR30121:SF12">
    <property type="entry name" value="TYPE IV SECRETION SYSTEM PROTEIN CAGE"/>
    <property type="match status" value="1"/>
</dbReference>
<gene>
    <name evidence="3" type="primary">trbE</name>
    <name evidence="3" type="ordered locus">SELR_13200</name>
</gene>
<evidence type="ECO:0000259" key="2">
    <source>
        <dbReference type="SMART" id="SM00382"/>
    </source>
</evidence>
<dbReference type="SMART" id="SM00382">
    <property type="entry name" value="AAA"/>
    <property type="match status" value="1"/>
</dbReference>
<dbReference type="InterPro" id="IPR003593">
    <property type="entry name" value="AAA+_ATPase"/>
</dbReference>
<name>I0GQJ1_SELRL</name>
<reference evidence="3 4" key="1">
    <citation type="submission" date="2011-10" db="EMBL/GenBank/DDBJ databases">
        <title>Whole genome sequence of Selenomonas ruminantium subsp. lactilytica TAM6421.</title>
        <authorList>
            <person name="Oguchi A."/>
            <person name="Ankai A."/>
            <person name="Kaneko J."/>
            <person name="Yamada-Narita S."/>
            <person name="Fukui S."/>
            <person name="Takahashi M."/>
            <person name="Onodera T."/>
            <person name="Kojima S."/>
            <person name="Fushimi T."/>
            <person name="Abe N."/>
            <person name="Kamio Y."/>
            <person name="Yamazaki S."/>
            <person name="Fujita N."/>
        </authorList>
    </citation>
    <scope>NUCLEOTIDE SEQUENCE [LARGE SCALE GENOMIC DNA]</scope>
    <source>
        <strain evidence="4">NBRC 103574 / TAM6421</strain>
    </source>
</reference>
<dbReference type="CDD" id="cd01127">
    <property type="entry name" value="TrwB_TraG_TraD_VirD4"/>
    <property type="match status" value="1"/>
</dbReference>
<dbReference type="AlphaFoldDB" id="I0GQJ1"/>
<dbReference type="Pfam" id="PF19044">
    <property type="entry name" value="P-loop_TraG"/>
    <property type="match status" value="2"/>
</dbReference>
<dbReference type="InterPro" id="IPR027417">
    <property type="entry name" value="P-loop_NTPase"/>
</dbReference>
<organism evidence="3 4">
    <name type="scientific">Selenomonas ruminantium subsp. lactilytica (strain NBRC 103574 / TAM6421)</name>
    <dbReference type="NCBI Taxonomy" id="927704"/>
    <lineage>
        <taxon>Bacteria</taxon>
        <taxon>Bacillati</taxon>
        <taxon>Bacillota</taxon>
        <taxon>Negativicutes</taxon>
        <taxon>Selenomonadales</taxon>
        <taxon>Selenomonadaceae</taxon>
        <taxon>Selenomonas</taxon>
    </lineage>
</organism>
<dbReference type="PANTHER" id="PTHR30121">
    <property type="entry name" value="UNCHARACTERIZED PROTEIN YJGR-RELATED"/>
    <property type="match status" value="1"/>
</dbReference>
<dbReference type="EMBL" id="AP012292">
    <property type="protein sequence ID" value="BAL83028.1"/>
    <property type="molecule type" value="Genomic_DNA"/>
</dbReference>
<accession>I0GQJ1</accession>
<evidence type="ECO:0000313" key="3">
    <source>
        <dbReference type="EMBL" id="BAL83028.1"/>
    </source>
</evidence>
<dbReference type="SUPFAM" id="SSF52540">
    <property type="entry name" value="P-loop containing nucleoside triphosphate hydrolases"/>
    <property type="match status" value="1"/>
</dbReference>
<feature type="region of interest" description="Disordered" evidence="1">
    <location>
        <begin position="813"/>
        <end position="834"/>
    </location>
</feature>
<evidence type="ECO:0000256" key="1">
    <source>
        <dbReference type="SAM" id="MobiDB-lite"/>
    </source>
</evidence>
<evidence type="ECO:0000313" key="4">
    <source>
        <dbReference type="Proteomes" id="UP000007887"/>
    </source>
</evidence>
<dbReference type="KEGG" id="sri:SELR_13200"/>
<protein>
    <submittedName>
        <fullName evidence="3">Putative conjugal transfer protein TrbE</fullName>
    </submittedName>
</protein>
<dbReference type="InterPro" id="IPR043964">
    <property type="entry name" value="P-loop_TraG"/>
</dbReference>
<sequence length="834" mass="94807">MYRLDLFRRTGKNIASLMPYGMLVDVKGTGVAINKNGSFMTVWKYRGPDLDSALQEHLAIITAQLNSALMVLGSGWVIYMEAQRLPDATYDKDVCFPDDVTRLIDEVRRDNFTSGRFFCSEYYFSLCWLPPSDNEGRLKSMLIEGHDEHTVTVEENLQDFMEMADSLCRIFGELEIPAELLDEAGLASYLHSCVSDNRRRIRPPKDEFCDGYLYDSDLIGGNSPKLGEKYLKIVVPKAYPKSSVFGMLNNLNRLNFPYRWVTRYYLLDKTEAISKLDTRKTRWKGKMEYFSSTVKRLIFNSPSQPSDINENAVEKVEEVQEALRSVDAGDVGYGYYSTEVIIAERDYERACLYAKAVEDVFKSQMMKPKIEDVGAVDAWLGSLPGNFHHYCRRIYASTGNLIHMMPLSDIWSGQRRNKHLDGPALLYTRSDGATPFRMNLHVGDVGHTLIVGPTGAGKSVHLNMISAQFRKYKGAQVFIFDKGGSSRILTEAVGGRYFELASSKNGLSFQPLADIDDDDERMWAVGWITDYLESVHMEVTPEMGKYISEALSSMKALPKQHRTMLTLCTSIQNQELKTALRPLTIEGDYGSIFDASADELDFSSWQVFEMESLMNNTPKIVGTTLLYIFHRIEEEIKRDDRPCLLVLDESWIFLDNPQFASKIREWLKVLRKSNTAVVFATQSLADIVASPIVATILESCPTRIFLPNKDALDDTRTGSDKPSMKEMYQSFGLNEQQIMMLAKAIPKREYYYTSPLGNRIYSLDLSPMELAFSGVRTEDLRMAEKFLAEYGRENFAINWLRYKGLEEYAQRLKAETSGRPEEQTESGQLVGGDE</sequence>
<dbReference type="HOGENOM" id="CLU_008341_1_0_9"/>
<dbReference type="eggNOG" id="COG3451">
    <property type="taxonomic scope" value="Bacteria"/>
</dbReference>
<proteinExistence type="predicted"/>
<dbReference type="Proteomes" id="UP000007887">
    <property type="component" value="Chromosome"/>
</dbReference>
<feature type="domain" description="AAA+ ATPase" evidence="2">
    <location>
        <begin position="444"/>
        <end position="703"/>
    </location>
</feature>
<dbReference type="Gene3D" id="3.40.50.300">
    <property type="entry name" value="P-loop containing nucleotide triphosphate hydrolases"/>
    <property type="match status" value="1"/>
</dbReference>